<proteinExistence type="predicted"/>
<evidence type="ECO:0000313" key="1">
    <source>
        <dbReference type="EMBL" id="KAJ3616961.1"/>
    </source>
</evidence>
<reference evidence="1" key="1">
    <citation type="journal article" date="2023" name="G3 (Bethesda)">
        <title>Whole genome assemblies of Zophobas morio and Tenebrio molitor.</title>
        <authorList>
            <person name="Kaur S."/>
            <person name="Stinson S.A."/>
            <person name="diCenzo G.C."/>
        </authorList>
    </citation>
    <scope>NUCLEOTIDE SEQUENCE</scope>
    <source>
        <strain evidence="1">QUZm001</strain>
    </source>
</reference>
<protein>
    <submittedName>
        <fullName evidence="1">Uncharacterized protein</fullName>
    </submittedName>
</protein>
<dbReference type="EMBL" id="JALNTZ010002539">
    <property type="protein sequence ID" value="KAJ3616961.1"/>
    <property type="molecule type" value="Genomic_DNA"/>
</dbReference>
<evidence type="ECO:0000313" key="2">
    <source>
        <dbReference type="Proteomes" id="UP001168821"/>
    </source>
</evidence>
<sequence length="77" mass="8806">MFPRGAGEMMTRTPVQVTLYEGPSRVACFADSDRIFNLTSEEELTELRREIYNRMQRAVKEEETVSAATISLYVQGQ</sequence>
<dbReference type="Gene3D" id="3.40.50.300">
    <property type="entry name" value="P-loop containing nucleotide triphosphate hydrolases"/>
    <property type="match status" value="1"/>
</dbReference>
<organism evidence="1 2">
    <name type="scientific">Zophobas morio</name>
    <dbReference type="NCBI Taxonomy" id="2755281"/>
    <lineage>
        <taxon>Eukaryota</taxon>
        <taxon>Metazoa</taxon>
        <taxon>Ecdysozoa</taxon>
        <taxon>Arthropoda</taxon>
        <taxon>Hexapoda</taxon>
        <taxon>Insecta</taxon>
        <taxon>Pterygota</taxon>
        <taxon>Neoptera</taxon>
        <taxon>Endopterygota</taxon>
        <taxon>Coleoptera</taxon>
        <taxon>Polyphaga</taxon>
        <taxon>Cucujiformia</taxon>
        <taxon>Tenebrionidae</taxon>
        <taxon>Zophobas</taxon>
    </lineage>
</organism>
<name>A0AA38HIF6_9CUCU</name>
<comment type="caution">
    <text evidence="1">The sequence shown here is derived from an EMBL/GenBank/DDBJ whole genome shotgun (WGS) entry which is preliminary data.</text>
</comment>
<dbReference type="InterPro" id="IPR027417">
    <property type="entry name" value="P-loop_NTPase"/>
</dbReference>
<dbReference type="Proteomes" id="UP001168821">
    <property type="component" value="Unassembled WGS sequence"/>
</dbReference>
<keyword evidence="2" id="KW-1185">Reference proteome</keyword>
<dbReference type="AlphaFoldDB" id="A0AA38HIF6"/>
<accession>A0AA38HIF6</accession>
<gene>
    <name evidence="1" type="ORF">Zmor_008912</name>
</gene>